<feature type="transmembrane region" description="Helical" evidence="8">
    <location>
        <begin position="202"/>
        <end position="222"/>
    </location>
</feature>
<dbReference type="GO" id="GO:0009103">
    <property type="term" value="P:lipopolysaccharide biosynthetic process"/>
    <property type="evidence" value="ECO:0007669"/>
    <property type="project" value="TreeGrafter"/>
</dbReference>
<organism evidence="9 10">
    <name type="scientific">Calderihabitans maritimus</name>
    <dbReference type="NCBI Taxonomy" id="1246530"/>
    <lineage>
        <taxon>Bacteria</taxon>
        <taxon>Bacillati</taxon>
        <taxon>Bacillota</taxon>
        <taxon>Clostridia</taxon>
        <taxon>Neomoorellales</taxon>
        <taxon>Calderihabitantaceae</taxon>
        <taxon>Calderihabitans</taxon>
    </lineage>
</organism>
<dbReference type="GO" id="GO:0046872">
    <property type="term" value="F:metal ion binding"/>
    <property type="evidence" value="ECO:0007669"/>
    <property type="project" value="UniProtKB-KW"/>
</dbReference>
<feature type="transmembrane region" description="Helical" evidence="8">
    <location>
        <begin position="6"/>
        <end position="27"/>
    </location>
</feature>
<feature type="transmembrane region" description="Helical" evidence="8">
    <location>
        <begin position="308"/>
        <end position="326"/>
    </location>
</feature>
<proteinExistence type="predicted"/>
<keyword evidence="6 8" id="KW-0472">Membrane</keyword>
<evidence type="ECO:0000256" key="4">
    <source>
        <dbReference type="ARBA" id="ARBA00022692"/>
    </source>
</evidence>
<feature type="transmembrane region" description="Helical" evidence="8">
    <location>
        <begin position="153"/>
        <end position="171"/>
    </location>
</feature>
<feature type="binding site" evidence="7">
    <location>
        <position position="206"/>
    </location>
    <ligand>
        <name>Mg(2+)</name>
        <dbReference type="ChEBI" id="CHEBI:18420"/>
    </ligand>
</feature>
<evidence type="ECO:0000256" key="6">
    <source>
        <dbReference type="ARBA" id="ARBA00023136"/>
    </source>
</evidence>
<dbReference type="AlphaFoldDB" id="A0A1Z5HWU4"/>
<comment type="caution">
    <text evidence="9">The sequence shown here is derived from an EMBL/GenBank/DDBJ whole genome shotgun (WGS) entry which is preliminary data.</text>
</comment>
<keyword evidence="2" id="KW-1003">Cell membrane</keyword>
<evidence type="ECO:0000256" key="8">
    <source>
        <dbReference type="SAM" id="Phobius"/>
    </source>
</evidence>
<keyword evidence="7" id="KW-0479">Metal-binding</keyword>
<gene>
    <name evidence="9" type="ORF">KKC1_31220</name>
</gene>
<feature type="transmembrane region" description="Helical" evidence="8">
    <location>
        <begin position="130"/>
        <end position="148"/>
    </location>
</feature>
<feature type="transmembrane region" description="Helical" evidence="8">
    <location>
        <begin position="107"/>
        <end position="124"/>
    </location>
</feature>
<dbReference type="InterPro" id="IPR018480">
    <property type="entry name" value="PNAcMuramoyl-5peptid_Trfase_CS"/>
</dbReference>
<feature type="transmembrane region" description="Helical" evidence="8">
    <location>
        <begin position="177"/>
        <end position="195"/>
    </location>
</feature>
<dbReference type="PANTHER" id="PTHR22926:SF3">
    <property type="entry name" value="UNDECAPRENYL-PHOSPHATE ALPHA-N-ACETYLGLUCOSAMINYL 1-PHOSPHATE TRANSFERASE"/>
    <property type="match status" value="1"/>
</dbReference>
<comment type="subcellular location">
    <subcellularLocation>
        <location evidence="1">Cell membrane</location>
        <topology evidence="1">Multi-pass membrane protein</topology>
    </subcellularLocation>
</comment>
<dbReference type="RefSeq" id="WP_088555036.1">
    <property type="nucleotide sequence ID" value="NZ_BDGJ01000197.1"/>
</dbReference>
<dbReference type="PROSITE" id="PS01348">
    <property type="entry name" value="MRAY_2"/>
    <property type="match status" value="1"/>
</dbReference>
<feature type="transmembrane region" description="Helical" evidence="8">
    <location>
        <begin position="234"/>
        <end position="252"/>
    </location>
</feature>
<keyword evidence="4 8" id="KW-0812">Transmembrane</keyword>
<dbReference type="Pfam" id="PF00953">
    <property type="entry name" value="Glycos_transf_4"/>
    <property type="match status" value="1"/>
</dbReference>
<evidence type="ECO:0000256" key="5">
    <source>
        <dbReference type="ARBA" id="ARBA00022989"/>
    </source>
</evidence>
<keyword evidence="3 9" id="KW-0808">Transferase</keyword>
<protein>
    <submittedName>
        <fullName evidence="9">UDP-phosphate N-acetylglucosaminyl 1-phosphate transferase</fullName>
    </submittedName>
</protein>
<keyword evidence="7" id="KW-0460">Magnesium</keyword>
<dbReference type="InterPro" id="IPR000715">
    <property type="entry name" value="Glycosyl_transferase_4"/>
</dbReference>
<evidence type="ECO:0000256" key="3">
    <source>
        <dbReference type="ARBA" id="ARBA00022679"/>
    </source>
</evidence>
<dbReference type="CDD" id="cd06853">
    <property type="entry name" value="GT_WecA_like"/>
    <property type="match status" value="1"/>
</dbReference>
<reference evidence="10" key="1">
    <citation type="journal article" date="2017" name="Appl. Environ. Microbiol.">
        <title>Genomic Analysis of Calderihabitans maritimus KKC1, a Thermophilic, Hydrogenogenic, Carboxydotrophic Bacterium Isolated from Marine Sediment.</title>
        <authorList>
            <person name="Omae K."/>
            <person name="Yoneda Y."/>
            <person name="Fukuyama Y."/>
            <person name="Yoshida T."/>
            <person name="Sako Y."/>
        </authorList>
    </citation>
    <scope>NUCLEOTIDE SEQUENCE [LARGE SCALE GENOMIC DNA]</scope>
    <source>
        <strain evidence="10">KKC1</strain>
    </source>
</reference>
<keyword evidence="5 8" id="KW-1133">Transmembrane helix</keyword>
<dbReference type="GO" id="GO:0044038">
    <property type="term" value="P:cell wall macromolecule biosynthetic process"/>
    <property type="evidence" value="ECO:0007669"/>
    <property type="project" value="TreeGrafter"/>
</dbReference>
<evidence type="ECO:0000313" key="10">
    <source>
        <dbReference type="Proteomes" id="UP000197032"/>
    </source>
</evidence>
<evidence type="ECO:0000256" key="1">
    <source>
        <dbReference type="ARBA" id="ARBA00004651"/>
    </source>
</evidence>
<keyword evidence="10" id="KW-1185">Reference proteome</keyword>
<sequence length="348" mass="36928">MPGLVYLLAAFMITAFTVSWAVTPQVIKLKILDRPNHRKIHRSPVPKAGGIGIYLGFMAGMTAAHFLRGKLGLETSPQVIGILLAAGLTFSLGLVDDRRELPAGVKLLGQVAAALVLVGSGVAFGSGPAAWMVTVAWVVLVLNAVNLIDGLDGLAAGIAVIAAVVFLFIGAVEGQALVAVLAVCLIGGTLGFLVYNFHPARIFMGDTGSLFLGLVLSSLGILVARDSGSLEGSMVPVLVLGVPLFDTFLSILRRYIHHRPIFAADRSHFYNLLMDQWGFSHRAAVLVNYVLAAVFGMAGMAYYWGNGVLQAAIVVLVLAGSVYGVYRFDLLKVDGARVVYSKEEKMSM</sequence>
<dbReference type="Proteomes" id="UP000197032">
    <property type="component" value="Unassembled WGS sequence"/>
</dbReference>
<evidence type="ECO:0000313" key="9">
    <source>
        <dbReference type="EMBL" id="GAW94002.1"/>
    </source>
</evidence>
<evidence type="ECO:0000256" key="7">
    <source>
        <dbReference type="PIRSR" id="PIRSR600715-1"/>
    </source>
</evidence>
<name>A0A1Z5HWU4_9FIRM</name>
<dbReference type="GO" id="GO:0016780">
    <property type="term" value="F:phosphotransferase activity, for other substituted phosphate groups"/>
    <property type="evidence" value="ECO:0007669"/>
    <property type="project" value="InterPro"/>
</dbReference>
<feature type="transmembrane region" description="Helical" evidence="8">
    <location>
        <begin position="48"/>
        <end position="67"/>
    </location>
</feature>
<dbReference type="GO" id="GO:0071555">
    <property type="term" value="P:cell wall organization"/>
    <property type="evidence" value="ECO:0007669"/>
    <property type="project" value="TreeGrafter"/>
</dbReference>
<comment type="cofactor">
    <cofactor evidence="7">
        <name>Mg(2+)</name>
        <dbReference type="ChEBI" id="CHEBI:18420"/>
    </cofactor>
</comment>
<accession>A0A1Z5HWU4</accession>
<dbReference type="EMBL" id="BDGJ01000197">
    <property type="protein sequence ID" value="GAW94002.1"/>
    <property type="molecule type" value="Genomic_DNA"/>
</dbReference>
<evidence type="ECO:0000256" key="2">
    <source>
        <dbReference type="ARBA" id="ARBA00022475"/>
    </source>
</evidence>
<feature type="transmembrane region" description="Helical" evidence="8">
    <location>
        <begin position="283"/>
        <end position="302"/>
    </location>
</feature>
<dbReference type="PANTHER" id="PTHR22926">
    <property type="entry name" value="PHOSPHO-N-ACETYLMURAMOYL-PENTAPEPTIDE-TRANSFERASE"/>
    <property type="match status" value="1"/>
</dbReference>
<dbReference type="OrthoDB" id="9805475at2"/>
<feature type="binding site" evidence="7">
    <location>
        <position position="146"/>
    </location>
    <ligand>
        <name>Mg(2+)</name>
        <dbReference type="ChEBI" id="CHEBI:18420"/>
    </ligand>
</feature>
<feature type="transmembrane region" description="Helical" evidence="8">
    <location>
        <begin position="79"/>
        <end position="95"/>
    </location>
</feature>
<dbReference type="GO" id="GO:0005886">
    <property type="term" value="C:plasma membrane"/>
    <property type="evidence" value="ECO:0007669"/>
    <property type="project" value="UniProtKB-SubCell"/>
</dbReference>